<evidence type="ECO:0008006" key="4">
    <source>
        <dbReference type="Google" id="ProtNLM"/>
    </source>
</evidence>
<gene>
    <name evidence="2" type="ORF">ALC62_06305</name>
</gene>
<feature type="compositionally biased region" description="Polar residues" evidence="1">
    <location>
        <begin position="41"/>
        <end position="58"/>
    </location>
</feature>
<keyword evidence="3" id="KW-1185">Reference proteome</keyword>
<name>A0A151IJ62_9HYME</name>
<dbReference type="EMBL" id="KQ977412">
    <property type="protein sequence ID" value="KYN02906.1"/>
    <property type="molecule type" value="Genomic_DNA"/>
</dbReference>
<reference evidence="2 3" key="1">
    <citation type="submission" date="2016-03" db="EMBL/GenBank/DDBJ databases">
        <title>Cyphomyrmex costatus WGS genome.</title>
        <authorList>
            <person name="Nygaard S."/>
            <person name="Hu H."/>
            <person name="Boomsma J."/>
            <person name="Zhang G."/>
        </authorList>
    </citation>
    <scope>NUCLEOTIDE SEQUENCE [LARGE SCALE GENOMIC DNA]</scope>
    <source>
        <strain evidence="2">MS0001</strain>
        <tissue evidence="2">Whole body</tissue>
    </source>
</reference>
<dbReference type="KEGG" id="ccoa:108773863"/>
<evidence type="ECO:0000313" key="2">
    <source>
        <dbReference type="EMBL" id="KYN02906.1"/>
    </source>
</evidence>
<dbReference type="Proteomes" id="UP000078542">
    <property type="component" value="Unassembled WGS sequence"/>
</dbReference>
<protein>
    <recommendedName>
        <fullName evidence="4">BESS domain-containing protein</fullName>
    </recommendedName>
</protein>
<proteinExistence type="predicted"/>
<evidence type="ECO:0000256" key="1">
    <source>
        <dbReference type="SAM" id="MobiDB-lite"/>
    </source>
</evidence>
<organism evidence="2 3">
    <name type="scientific">Cyphomyrmex costatus</name>
    <dbReference type="NCBI Taxonomy" id="456900"/>
    <lineage>
        <taxon>Eukaryota</taxon>
        <taxon>Metazoa</taxon>
        <taxon>Ecdysozoa</taxon>
        <taxon>Arthropoda</taxon>
        <taxon>Hexapoda</taxon>
        <taxon>Insecta</taxon>
        <taxon>Pterygota</taxon>
        <taxon>Neoptera</taxon>
        <taxon>Endopterygota</taxon>
        <taxon>Hymenoptera</taxon>
        <taxon>Apocrita</taxon>
        <taxon>Aculeata</taxon>
        <taxon>Formicoidea</taxon>
        <taxon>Formicidae</taxon>
        <taxon>Myrmicinae</taxon>
        <taxon>Cyphomyrmex</taxon>
    </lineage>
</organism>
<evidence type="ECO:0000313" key="3">
    <source>
        <dbReference type="Proteomes" id="UP000078542"/>
    </source>
</evidence>
<dbReference type="AlphaFoldDB" id="A0A151IJ62"/>
<sequence length="130" mass="14734">MKFLTDVLGKSETCTNLASNIQNISEDEKIENKTIESPILESQPSCSNVSNTPLSSPVESGYFESSKKRKIDKQSRDEDLHEAVIAALQDTKKPDGLDGFLLLLSEGLRKLPYRERTKLQLKFFHMIMEE</sequence>
<accession>A0A151IJ62</accession>
<feature type="region of interest" description="Disordered" evidence="1">
    <location>
        <begin position="41"/>
        <end position="60"/>
    </location>
</feature>